<organism evidence="3">
    <name type="scientific">Thermodesulfovibrio autotrophicus</name>
    <dbReference type="NCBI Taxonomy" id="3118333"/>
    <lineage>
        <taxon>Bacteria</taxon>
        <taxon>Pseudomonadati</taxon>
        <taxon>Nitrospirota</taxon>
        <taxon>Thermodesulfovibrionia</taxon>
        <taxon>Thermodesulfovibrionales</taxon>
        <taxon>Thermodesulfovibrionaceae</taxon>
        <taxon>Thermodesulfovibrio</taxon>
    </lineage>
</organism>
<feature type="domain" description="AAA" evidence="1">
    <location>
        <begin position="19"/>
        <end position="148"/>
    </location>
</feature>
<sequence length="388" mass="45624">MIKWRAIFDKIEPLILSPEAIVITGMRRTGKATVLKWAYEKIEHKNKIFIDLENPINRKIFSSENYYEIKRNLEFMGLNFTERAFIFIDEIQFVKTIPSVVKYFIDNYNAKFFLTGSASFYLKNLFTESLSGRKYIFELFPLSFKEFLHFKDKNFDINENSPVSQSTYSLLMPLYEEYLEFGGFPGVVLKESIEEKQKVLDDIFSSFYQLEIIQLGDFKRNETIRDMMLLLAQRVGTKIEIGKLSSELGVSHITVKEYLSFLEGTYFIKLLKPFSRGKDIEIRKMPKVYLCDCGLLNRISKLEKGRIFENAIFQNLRLKGELNYYQRKSGVEIDFILNKEKGYETKLKPYASDVSRLKKLVHDIGLKEFRIVSKEYTSLENTVFCFQI</sequence>
<gene>
    <name evidence="3" type="ORF">V4D30_07595</name>
</gene>
<keyword evidence="3" id="KW-0547">Nucleotide-binding</keyword>
<protein>
    <submittedName>
        <fullName evidence="3">ATP-binding protein</fullName>
    </submittedName>
</protein>
<dbReference type="GO" id="GO:0005524">
    <property type="term" value="F:ATP binding"/>
    <property type="evidence" value="ECO:0007669"/>
    <property type="project" value="UniProtKB-KW"/>
</dbReference>
<dbReference type="PANTHER" id="PTHR33295:SF18">
    <property type="entry name" value="AAA+ ATPASE DOMAIN-CONTAINING PROTEIN"/>
    <property type="match status" value="1"/>
</dbReference>
<evidence type="ECO:0000259" key="2">
    <source>
        <dbReference type="Pfam" id="PF13635"/>
    </source>
</evidence>
<dbReference type="InterPro" id="IPR027417">
    <property type="entry name" value="P-loop_NTPase"/>
</dbReference>
<proteinExistence type="predicted"/>
<dbReference type="Pfam" id="PF13173">
    <property type="entry name" value="AAA_14"/>
    <property type="match status" value="1"/>
</dbReference>
<dbReference type="SUPFAM" id="SSF52540">
    <property type="entry name" value="P-loop containing nucleoside triphosphate hydrolases"/>
    <property type="match status" value="1"/>
</dbReference>
<dbReference type="InterPro" id="IPR041682">
    <property type="entry name" value="AAA_14"/>
</dbReference>
<accession>A0AAU8GUI7</accession>
<feature type="domain" description="DUF4143" evidence="2">
    <location>
        <begin position="212"/>
        <end position="342"/>
    </location>
</feature>
<dbReference type="AlphaFoldDB" id="A0AAU8GUI7"/>
<dbReference type="KEGG" id="taut:V4D30_07595"/>
<dbReference type="EMBL" id="CP144373">
    <property type="protein sequence ID" value="XCH46196.1"/>
    <property type="molecule type" value="Genomic_DNA"/>
</dbReference>
<dbReference type="Pfam" id="PF13635">
    <property type="entry name" value="DUF4143"/>
    <property type="match status" value="1"/>
</dbReference>
<evidence type="ECO:0000313" key="3">
    <source>
        <dbReference type="EMBL" id="XCH46196.1"/>
    </source>
</evidence>
<evidence type="ECO:0000259" key="1">
    <source>
        <dbReference type="Pfam" id="PF13173"/>
    </source>
</evidence>
<reference evidence="3" key="1">
    <citation type="submission" date="2024-01" db="EMBL/GenBank/DDBJ databases">
        <title>The first autotrophic representatives of the genus Thermodesulfovibrio.</title>
        <authorList>
            <person name="Maltseva A.I."/>
            <person name="Elcheninov A.G."/>
            <person name="Kublanov I.V."/>
            <person name="Lebedinsky A.V."/>
            <person name="Frolov E.N."/>
        </authorList>
    </citation>
    <scope>NUCLEOTIDE SEQUENCE</scope>
    <source>
        <strain evidence="3">3907-1M</strain>
    </source>
</reference>
<dbReference type="InterPro" id="IPR025420">
    <property type="entry name" value="DUF4143"/>
</dbReference>
<keyword evidence="3" id="KW-0067">ATP-binding</keyword>
<name>A0AAU8GUI7_9BACT</name>
<dbReference type="PANTHER" id="PTHR33295">
    <property type="entry name" value="ATPASE"/>
    <property type="match status" value="1"/>
</dbReference>
<dbReference type="RefSeq" id="WP_353683735.1">
    <property type="nucleotide sequence ID" value="NZ_CP144373.1"/>
</dbReference>